<organism evidence="4 5">
    <name type="scientific">Flavobacterium cheniae</name>
    <dbReference type="NCBI Taxonomy" id="295428"/>
    <lineage>
        <taxon>Bacteria</taxon>
        <taxon>Pseudomonadati</taxon>
        <taxon>Bacteroidota</taxon>
        <taxon>Flavobacteriia</taxon>
        <taxon>Flavobacteriales</taxon>
        <taxon>Flavobacteriaceae</taxon>
        <taxon>Flavobacterium</taxon>
    </lineage>
</organism>
<evidence type="ECO:0000313" key="5">
    <source>
        <dbReference type="Proteomes" id="UP000315312"/>
    </source>
</evidence>
<dbReference type="Pfam" id="PF18962">
    <property type="entry name" value="Por_Secre_tail"/>
    <property type="match status" value="1"/>
</dbReference>
<keyword evidence="5" id="KW-1185">Reference proteome</keyword>
<dbReference type="EMBL" id="VLKM01000014">
    <property type="protein sequence ID" value="TWH92132.1"/>
    <property type="molecule type" value="Genomic_DNA"/>
</dbReference>
<dbReference type="Proteomes" id="UP000315312">
    <property type="component" value="Unassembled WGS sequence"/>
</dbReference>
<gene>
    <name evidence="4" type="ORF">IP97_02494</name>
</gene>
<dbReference type="InterPro" id="IPR026444">
    <property type="entry name" value="Secre_tail"/>
</dbReference>
<evidence type="ECO:0000256" key="2">
    <source>
        <dbReference type="SAM" id="SignalP"/>
    </source>
</evidence>
<dbReference type="AlphaFoldDB" id="A0A562K9S9"/>
<evidence type="ECO:0000313" key="4">
    <source>
        <dbReference type="EMBL" id="TWH92132.1"/>
    </source>
</evidence>
<keyword evidence="1 2" id="KW-0732">Signal</keyword>
<dbReference type="RefSeq" id="WP_133608032.1">
    <property type="nucleotide sequence ID" value="NZ_SNZC01000002.1"/>
</dbReference>
<evidence type="ECO:0000256" key="1">
    <source>
        <dbReference type="ARBA" id="ARBA00022729"/>
    </source>
</evidence>
<feature type="chain" id="PRO_5022760249" evidence="2">
    <location>
        <begin position="19"/>
        <end position="799"/>
    </location>
</feature>
<protein>
    <submittedName>
        <fullName evidence="4">Putative secreted protein (Por secretion system target)</fullName>
    </submittedName>
</protein>
<reference evidence="4 5" key="1">
    <citation type="journal article" date="2015" name="Stand. Genomic Sci.">
        <title>Genomic Encyclopedia of Bacterial and Archaeal Type Strains, Phase III: the genomes of soil and plant-associated and newly described type strains.</title>
        <authorList>
            <person name="Whitman W.B."/>
            <person name="Woyke T."/>
            <person name="Klenk H.P."/>
            <person name="Zhou Y."/>
            <person name="Lilburn T.G."/>
            <person name="Beck B.J."/>
            <person name="De Vos P."/>
            <person name="Vandamme P."/>
            <person name="Eisen J.A."/>
            <person name="Garrity G."/>
            <person name="Hugenholtz P."/>
            <person name="Kyrpides N.C."/>
        </authorList>
    </citation>
    <scope>NUCLEOTIDE SEQUENCE [LARGE SCALE GENOMIC DNA]</scope>
    <source>
        <strain evidence="4 5">CGMCC 1.6844</strain>
    </source>
</reference>
<feature type="domain" description="Secretion system C-terminal sorting" evidence="3">
    <location>
        <begin position="730"/>
        <end position="798"/>
    </location>
</feature>
<dbReference type="NCBIfam" id="TIGR04534">
    <property type="entry name" value="ELWxxDGT_rpt"/>
    <property type="match status" value="1"/>
</dbReference>
<dbReference type="InterPro" id="IPR030916">
    <property type="entry name" value="ELWxxDGT_rpt"/>
</dbReference>
<sequence length="799" mass="86019">MKKFYTLFLLLSGVIINAQNPLVIKDVTSSLKPTGNSDKADLNYAKWNGKIFYAGTGSNMLCVTDGTTAGTIGISTLGGTTNISTIIPAQDFVYVITSDITFTPSIASTDKIWKSDGTVAGTTLVYAFETAPGSTNVGVYYSVSTHKKNYSVDGNILYFSAYDSTNGKELWKTDGTAAGTMMLKDVKVGTGSSQTSGFCKIPSTTLFIAQSVGFESKLWKTNGTTVGTEQISVAEPFYIVNQDMAKLGDKVIFFAHNTVDGYEPYVSDGTAAGTFMLKNINPSGNSLTTQAMGLHLKIAGQYCYFIANNGTNNALWRTDGTIAGTIEVIPNVTNGISDAGYSTTDSENIWFVNFTGSNATQQLYKSNGTVEGSSQVFSNLSYAQNLTTYKGALWFRSANIGTPANAEVWRSDGLTVNTELALDLEPTVISGTPFSSNPNAFFELNDKLYFFGKGNNNNSHYLYQYTGDFTFNGSVSNDWNNKNNWNSMLKPGITDEVTIPVGQNVNVNANAYAKNAMINGNVNLVTGNLDLYGYALMNNNAKITLNTNNLNLKGANSSLVGSSTSHVVTNGTGKVTIEKMNASRGTVLLPIGTGTSFHETGILNNGTSDTFSVRVENGVASNYVGETQGTAITEKAVNTTWHIGETTQGGSDVALTFRWNASQELANFNRNTAKIGHYNGSGWDMLTSALSGSGPYTLQTNNVSSFSPFIVVNEELLSSNQFENANDFMVYPNPSNGNFTIQVPDSFIGSRAIIYNLLGQSIKEFSIDEVNQNTNLEKGVYLLQIQKGNQVSTKKIIIQ</sequence>
<dbReference type="NCBIfam" id="TIGR04183">
    <property type="entry name" value="Por_Secre_tail"/>
    <property type="match status" value="1"/>
</dbReference>
<dbReference type="OrthoDB" id="1489153at2"/>
<feature type="signal peptide" evidence="2">
    <location>
        <begin position="1"/>
        <end position="18"/>
    </location>
</feature>
<proteinExistence type="predicted"/>
<comment type="caution">
    <text evidence="4">The sequence shown here is derived from an EMBL/GenBank/DDBJ whole genome shotgun (WGS) entry which is preliminary data.</text>
</comment>
<evidence type="ECO:0000259" key="3">
    <source>
        <dbReference type="Pfam" id="PF18962"/>
    </source>
</evidence>
<name>A0A562K9S9_9FLAO</name>
<accession>A0A562K9S9</accession>